<evidence type="ECO:0000313" key="1">
    <source>
        <dbReference type="EMBL" id="CAL1269894.1"/>
    </source>
</evidence>
<name>A0AAV1ZEE2_9ARAC</name>
<organism evidence="1 2">
    <name type="scientific">Larinioides sclopetarius</name>
    <dbReference type="NCBI Taxonomy" id="280406"/>
    <lineage>
        <taxon>Eukaryota</taxon>
        <taxon>Metazoa</taxon>
        <taxon>Ecdysozoa</taxon>
        <taxon>Arthropoda</taxon>
        <taxon>Chelicerata</taxon>
        <taxon>Arachnida</taxon>
        <taxon>Araneae</taxon>
        <taxon>Araneomorphae</taxon>
        <taxon>Entelegynae</taxon>
        <taxon>Araneoidea</taxon>
        <taxon>Araneidae</taxon>
        <taxon>Larinioides</taxon>
    </lineage>
</organism>
<protein>
    <submittedName>
        <fullName evidence="1">Uncharacterized protein</fullName>
    </submittedName>
</protein>
<sequence>EHWFFSKSIAILSSNNIFSPVFSFAAVYNKKFANEILGLS</sequence>
<comment type="caution">
    <text evidence="1">The sequence shown here is derived from an EMBL/GenBank/DDBJ whole genome shotgun (WGS) entry which is preliminary data.</text>
</comment>
<reference evidence="1 2" key="1">
    <citation type="submission" date="2024-04" db="EMBL/GenBank/DDBJ databases">
        <authorList>
            <person name="Rising A."/>
            <person name="Reimegard J."/>
            <person name="Sonavane S."/>
            <person name="Akerstrom W."/>
            <person name="Nylinder S."/>
            <person name="Hedman E."/>
            <person name="Kallberg Y."/>
        </authorList>
    </citation>
    <scope>NUCLEOTIDE SEQUENCE [LARGE SCALE GENOMIC DNA]</scope>
</reference>
<gene>
    <name evidence="1" type="ORF">LARSCL_LOCUS4997</name>
</gene>
<dbReference type="AlphaFoldDB" id="A0AAV1ZEE2"/>
<accession>A0AAV1ZEE2</accession>
<keyword evidence="2" id="KW-1185">Reference proteome</keyword>
<evidence type="ECO:0000313" key="2">
    <source>
        <dbReference type="Proteomes" id="UP001497382"/>
    </source>
</evidence>
<dbReference type="EMBL" id="CAXIEN010000044">
    <property type="protein sequence ID" value="CAL1269894.1"/>
    <property type="molecule type" value="Genomic_DNA"/>
</dbReference>
<dbReference type="Proteomes" id="UP001497382">
    <property type="component" value="Unassembled WGS sequence"/>
</dbReference>
<proteinExistence type="predicted"/>
<feature type="non-terminal residue" evidence="1">
    <location>
        <position position="1"/>
    </location>
</feature>